<dbReference type="Gene3D" id="2.60.40.640">
    <property type="match status" value="1"/>
</dbReference>
<reference evidence="3" key="1">
    <citation type="journal article" date="2020" name="Stud. Mycol.">
        <title>101 Dothideomycetes genomes: a test case for predicting lifestyles and emergence of pathogens.</title>
        <authorList>
            <person name="Haridas S."/>
            <person name="Albert R."/>
            <person name="Binder M."/>
            <person name="Bloem J."/>
            <person name="Labutti K."/>
            <person name="Salamov A."/>
            <person name="Andreopoulos B."/>
            <person name="Baker S."/>
            <person name="Barry K."/>
            <person name="Bills G."/>
            <person name="Bluhm B."/>
            <person name="Cannon C."/>
            <person name="Castanera R."/>
            <person name="Culley D."/>
            <person name="Daum C."/>
            <person name="Ezra D."/>
            <person name="Gonzalez J."/>
            <person name="Henrissat B."/>
            <person name="Kuo A."/>
            <person name="Liang C."/>
            <person name="Lipzen A."/>
            <person name="Lutzoni F."/>
            <person name="Magnuson J."/>
            <person name="Mondo S."/>
            <person name="Nolan M."/>
            <person name="Ohm R."/>
            <person name="Pangilinan J."/>
            <person name="Park H.-J."/>
            <person name="Ramirez L."/>
            <person name="Alfaro M."/>
            <person name="Sun H."/>
            <person name="Tritt A."/>
            <person name="Yoshinaga Y."/>
            <person name="Zwiers L.-H."/>
            <person name="Turgeon B."/>
            <person name="Goodwin S."/>
            <person name="Spatafora J."/>
            <person name="Crous P."/>
            <person name="Grigoriev I."/>
        </authorList>
    </citation>
    <scope>NUCLEOTIDE SEQUENCE</scope>
    <source>
        <strain evidence="3">CBS 690.94</strain>
    </source>
</reference>
<dbReference type="AlphaFoldDB" id="A0A9P4U7R2"/>
<dbReference type="InterPro" id="IPR014752">
    <property type="entry name" value="Arrestin-like_C"/>
</dbReference>
<dbReference type="Proteomes" id="UP000799764">
    <property type="component" value="Unassembled WGS sequence"/>
</dbReference>
<accession>A0A9P4U7R2</accession>
<keyword evidence="4" id="KW-1185">Reference proteome</keyword>
<gene>
    <name evidence="3" type="ORF">P171DRAFT_446392</name>
</gene>
<dbReference type="OrthoDB" id="3365616at2759"/>
<evidence type="ECO:0000313" key="4">
    <source>
        <dbReference type="Proteomes" id="UP000799764"/>
    </source>
</evidence>
<dbReference type="InterPro" id="IPR014756">
    <property type="entry name" value="Ig_E-set"/>
</dbReference>
<dbReference type="EMBL" id="MU001505">
    <property type="protein sequence ID" value="KAF2441514.1"/>
    <property type="molecule type" value="Genomic_DNA"/>
</dbReference>
<sequence length="435" mass="48269">MNVSIELDHPNVTFTNGDTIYGRVVVYCPNTTIVVSKITASLTGETKSFMIDTTGLFMNHREEEKHCIVKESQVLLPNWNRGDNTRVESLKLGFGYHRFEFALKLPWFPECPTCPPNSPIFNDGIRNFGPSRLPPSMENLASGADSSYRIDVAVTTYKNMFKSTTRKSTRIAVWPSDTSPESTSGIPPQSFPSTTSAVASILAPPDTPTTLNAGNTMQLLPARSEPTRIIITAKFPQDFHISTGSARNIAMRLTTKRLNNSRHSLYLSSFQLLLFGYTDILAGSASRGQMSCWTLQSLSNLDRELPLDDDPDIECDIDPALWREKCVPETAVPTFDACNMGRRYEVEILLGLQCRHAGKTGRVSVVQLRVPVRIGSGLVSGRRLEAVEPAAAQNRLGTQRESVPRQMSSMNGFVEKEEFPAPPTYEEAMKEPSER</sequence>
<feature type="region of interest" description="Disordered" evidence="1">
    <location>
        <begin position="411"/>
        <end position="435"/>
    </location>
</feature>
<dbReference type="CDD" id="cd22952">
    <property type="entry name" value="ART10-like"/>
    <property type="match status" value="1"/>
</dbReference>
<comment type="caution">
    <text evidence="3">The sequence shown here is derived from an EMBL/GenBank/DDBJ whole genome shotgun (WGS) entry which is preliminary data.</text>
</comment>
<evidence type="ECO:0000256" key="1">
    <source>
        <dbReference type="SAM" id="MobiDB-lite"/>
    </source>
</evidence>
<protein>
    <recommendedName>
        <fullName evidence="2">Arrestin-like N-terminal domain-containing protein</fullName>
    </recommendedName>
</protein>
<dbReference type="InterPro" id="IPR011021">
    <property type="entry name" value="Arrestin-like_N"/>
</dbReference>
<proteinExistence type="predicted"/>
<feature type="domain" description="Arrestin-like N-terminal" evidence="2">
    <location>
        <begin position="3"/>
        <end position="112"/>
    </location>
</feature>
<dbReference type="Pfam" id="PF00339">
    <property type="entry name" value="Arrestin_N"/>
    <property type="match status" value="1"/>
</dbReference>
<organism evidence="3 4">
    <name type="scientific">Karstenula rhodostoma CBS 690.94</name>
    <dbReference type="NCBI Taxonomy" id="1392251"/>
    <lineage>
        <taxon>Eukaryota</taxon>
        <taxon>Fungi</taxon>
        <taxon>Dikarya</taxon>
        <taxon>Ascomycota</taxon>
        <taxon>Pezizomycotina</taxon>
        <taxon>Dothideomycetes</taxon>
        <taxon>Pleosporomycetidae</taxon>
        <taxon>Pleosporales</taxon>
        <taxon>Massarineae</taxon>
        <taxon>Didymosphaeriaceae</taxon>
        <taxon>Karstenula</taxon>
    </lineage>
</organism>
<dbReference type="SUPFAM" id="SSF81296">
    <property type="entry name" value="E set domains"/>
    <property type="match status" value="1"/>
</dbReference>
<name>A0A9P4U7R2_9PLEO</name>
<evidence type="ECO:0000259" key="2">
    <source>
        <dbReference type="Pfam" id="PF00339"/>
    </source>
</evidence>
<evidence type="ECO:0000313" key="3">
    <source>
        <dbReference type="EMBL" id="KAF2441514.1"/>
    </source>
</evidence>